<keyword evidence="3" id="KW-1185">Reference proteome</keyword>
<feature type="chain" id="PRO_5017962558" description="DUF4595 domain-containing protein" evidence="1">
    <location>
        <begin position="20"/>
        <end position="268"/>
    </location>
</feature>
<dbReference type="Proteomes" id="UP000272117">
    <property type="component" value="Unassembled WGS sequence"/>
</dbReference>
<dbReference type="OrthoDB" id="892795at2"/>
<protein>
    <recommendedName>
        <fullName evidence="4">DUF4595 domain-containing protein</fullName>
    </recommendedName>
</protein>
<evidence type="ECO:0000256" key="1">
    <source>
        <dbReference type="SAM" id="SignalP"/>
    </source>
</evidence>
<keyword evidence="1" id="KW-0732">Signal</keyword>
<name>A0A3M9MZT1_9BACT</name>
<gene>
    <name evidence="2" type="ORF">EFB08_00255</name>
</gene>
<proteinExistence type="predicted"/>
<accession>A0A3M9MZT1</accession>
<dbReference type="EMBL" id="RJJD01000001">
    <property type="protein sequence ID" value="RNI31010.1"/>
    <property type="molecule type" value="Genomic_DNA"/>
</dbReference>
<organism evidence="2 3">
    <name type="scientific">Rufibacter latericius</name>
    <dbReference type="NCBI Taxonomy" id="2487040"/>
    <lineage>
        <taxon>Bacteria</taxon>
        <taxon>Pseudomonadati</taxon>
        <taxon>Bacteroidota</taxon>
        <taxon>Cytophagia</taxon>
        <taxon>Cytophagales</taxon>
        <taxon>Hymenobacteraceae</taxon>
        <taxon>Rufibacter</taxon>
    </lineage>
</organism>
<feature type="signal peptide" evidence="1">
    <location>
        <begin position="1"/>
        <end position="19"/>
    </location>
</feature>
<sequence>MKFSKLPALFFLLSLFVLGSCSEDDDSDPTPTPSDCRVTKITGTDGTSTFTYANGRISSFTDEDLGEITVSYASNGRPTALQFPDGNIEYVYEDDNTGQLPDGMMLVSDEISEEAGVDGAGMLITYDYNSAKKVIAANRFVVIPAEDGGEPQVIPLGTAKFDYDSKGNVIAEKEYLPNAIAPSSTITYTYDDKKNMAASFQALLTGMFIAPPSTNNILTADAKTGDTVDPEASYTNTYEYNSSGYPTKITNKTKEGTTTVSNVEYQCE</sequence>
<comment type="caution">
    <text evidence="2">The sequence shown here is derived from an EMBL/GenBank/DDBJ whole genome shotgun (WGS) entry which is preliminary data.</text>
</comment>
<dbReference type="RefSeq" id="WP_123124912.1">
    <property type="nucleotide sequence ID" value="NZ_RJJD01000001.1"/>
</dbReference>
<evidence type="ECO:0000313" key="3">
    <source>
        <dbReference type="Proteomes" id="UP000272117"/>
    </source>
</evidence>
<evidence type="ECO:0000313" key="2">
    <source>
        <dbReference type="EMBL" id="RNI31010.1"/>
    </source>
</evidence>
<evidence type="ECO:0008006" key="4">
    <source>
        <dbReference type="Google" id="ProtNLM"/>
    </source>
</evidence>
<reference evidence="2 3" key="1">
    <citation type="submission" date="2018-11" db="EMBL/GenBank/DDBJ databases">
        <title>Rufibacter latericius sp. nov., isolated from water in Baiyang Lake.</title>
        <authorList>
            <person name="Yang Y."/>
        </authorList>
    </citation>
    <scope>NUCLEOTIDE SEQUENCE [LARGE SCALE GENOMIC DNA]</scope>
    <source>
        <strain evidence="2 3">R-22-1c-1</strain>
    </source>
</reference>
<dbReference type="PROSITE" id="PS51257">
    <property type="entry name" value="PROKAR_LIPOPROTEIN"/>
    <property type="match status" value="1"/>
</dbReference>
<dbReference type="Gene3D" id="2.180.10.10">
    <property type="entry name" value="RHS repeat-associated core"/>
    <property type="match status" value="1"/>
</dbReference>
<dbReference type="AlphaFoldDB" id="A0A3M9MZT1"/>